<evidence type="ECO:0000256" key="2">
    <source>
        <dbReference type="ARBA" id="ARBA00022490"/>
    </source>
</evidence>
<comment type="subcellular location">
    <subcellularLocation>
        <location evidence="1">Cytoplasm</location>
    </subcellularLocation>
</comment>
<evidence type="ECO:0000256" key="1">
    <source>
        <dbReference type="ARBA" id="ARBA00004496"/>
    </source>
</evidence>
<dbReference type="GO" id="GO:0051082">
    <property type="term" value="F:unfolded protein binding"/>
    <property type="evidence" value="ECO:0007669"/>
    <property type="project" value="TreeGrafter"/>
</dbReference>
<dbReference type="InterPro" id="IPR008978">
    <property type="entry name" value="HSP20-like_chaperone"/>
</dbReference>
<dbReference type="SUPFAM" id="SSF49764">
    <property type="entry name" value="HSP20-like chaperones"/>
    <property type="match status" value="1"/>
</dbReference>
<feature type="region of interest" description="Disordered" evidence="3">
    <location>
        <begin position="117"/>
        <end position="152"/>
    </location>
</feature>
<name>A0A7S0DC58_MICPS</name>
<evidence type="ECO:0000256" key="3">
    <source>
        <dbReference type="SAM" id="MobiDB-lite"/>
    </source>
</evidence>
<evidence type="ECO:0000259" key="4">
    <source>
        <dbReference type="PROSITE" id="PS51203"/>
    </source>
</evidence>
<organism evidence="5">
    <name type="scientific">Micromonas pusilla</name>
    <name type="common">Picoplanktonic green alga</name>
    <name type="synonym">Chromulina pusilla</name>
    <dbReference type="NCBI Taxonomy" id="38833"/>
    <lineage>
        <taxon>Eukaryota</taxon>
        <taxon>Viridiplantae</taxon>
        <taxon>Chlorophyta</taxon>
        <taxon>Mamiellophyceae</taxon>
        <taxon>Mamiellales</taxon>
        <taxon>Mamiellaceae</taxon>
        <taxon>Micromonas</taxon>
    </lineage>
</organism>
<dbReference type="Pfam" id="PF04969">
    <property type="entry name" value="CS"/>
    <property type="match status" value="1"/>
</dbReference>
<protein>
    <recommendedName>
        <fullName evidence="4">CS domain-containing protein</fullName>
    </recommendedName>
</protein>
<feature type="compositionally biased region" description="Low complexity" evidence="3">
    <location>
        <begin position="130"/>
        <end position="152"/>
    </location>
</feature>
<reference evidence="5" key="1">
    <citation type="submission" date="2021-01" db="EMBL/GenBank/DDBJ databases">
        <authorList>
            <person name="Corre E."/>
            <person name="Pelletier E."/>
            <person name="Niang G."/>
            <person name="Scheremetjew M."/>
            <person name="Finn R."/>
            <person name="Kale V."/>
            <person name="Holt S."/>
            <person name="Cochrane G."/>
            <person name="Meng A."/>
            <person name="Brown T."/>
            <person name="Cohen L."/>
        </authorList>
    </citation>
    <scope>NUCLEOTIDE SEQUENCE</scope>
    <source>
        <strain evidence="5">CCAC1681</strain>
    </source>
</reference>
<dbReference type="InterPro" id="IPR007052">
    <property type="entry name" value="CS_dom"/>
</dbReference>
<keyword evidence="2" id="KW-0963">Cytoplasm</keyword>
<dbReference type="AlphaFoldDB" id="A0A7S0DC58"/>
<dbReference type="PROSITE" id="PS51203">
    <property type="entry name" value="CS"/>
    <property type="match status" value="1"/>
</dbReference>
<dbReference type="PANTHER" id="PTHR12356:SF3">
    <property type="entry name" value="NUCLEAR MIGRATION PROTEIN NUDC"/>
    <property type="match status" value="1"/>
</dbReference>
<gene>
    <name evidence="5" type="ORF">MSP1401_LOCUS11469</name>
</gene>
<proteinExistence type="predicted"/>
<feature type="domain" description="CS" evidence="4">
    <location>
        <begin position="230"/>
        <end position="333"/>
    </location>
</feature>
<dbReference type="InterPro" id="IPR037898">
    <property type="entry name" value="NudC_fam"/>
</dbReference>
<dbReference type="CDD" id="cd06467">
    <property type="entry name" value="p23_NUDC_like"/>
    <property type="match status" value="1"/>
</dbReference>
<dbReference type="EMBL" id="HBEN01013786">
    <property type="protein sequence ID" value="CAD8450062.1"/>
    <property type="molecule type" value="Transcribed_RNA"/>
</dbReference>
<evidence type="ECO:0000313" key="5">
    <source>
        <dbReference type="EMBL" id="CAD8450062.1"/>
    </source>
</evidence>
<accession>A0A7S0DC58</accession>
<dbReference type="GO" id="GO:0005737">
    <property type="term" value="C:cytoplasm"/>
    <property type="evidence" value="ECO:0007669"/>
    <property type="project" value="UniProtKB-SubCell"/>
</dbReference>
<dbReference type="PANTHER" id="PTHR12356">
    <property type="entry name" value="NUCLEAR MOVEMENT PROTEIN NUDC"/>
    <property type="match status" value="1"/>
</dbReference>
<dbReference type="Gene3D" id="2.60.40.790">
    <property type="match status" value="1"/>
</dbReference>
<sequence>MHRFLTSPTRSGVVSRRGWRDFRADANSSCATHRGAICQKGEEGRRHASFRAHRATRSRSSRGVCGALAWISSMATSSSSGASTVTRVAVAVAAVGAAAYAYHRLTRVSDAVQAKAVEPSAKAEATEVQTKTAEATPEAPAKPPSAVAPSPAPVVADPDDPVAEALARELAEAIELDAKDAQTFGHTSPEETAELQRQAAVQMARLHAAGNMGADPLGGMKTLTPEECGGRTDAYTWTQTENEIVVAFDVPSAVTSKKVAVKIDTKTVRFAVSEPSAAGETERVVLQGDLFRDVVPDECVWEMESVAGGKKRVSVTLHKLRPTMAAHHWRCVVAGEPENDVDRFGPPVVGVNGNDPDALSRIAEEMRARG</sequence>
<dbReference type="GO" id="GO:0006457">
    <property type="term" value="P:protein folding"/>
    <property type="evidence" value="ECO:0007669"/>
    <property type="project" value="TreeGrafter"/>
</dbReference>